<dbReference type="SUPFAM" id="SSF143430">
    <property type="entry name" value="TTP0101/SSO1404-like"/>
    <property type="match status" value="1"/>
</dbReference>
<evidence type="ECO:0000256" key="2">
    <source>
        <dbReference type="ARBA" id="ARBA00009959"/>
    </source>
</evidence>
<evidence type="ECO:0000256" key="5">
    <source>
        <dbReference type="ARBA" id="ARBA00022759"/>
    </source>
</evidence>
<dbReference type="KEGG" id="tti:THITH_05220"/>
<dbReference type="InterPro" id="IPR021127">
    <property type="entry name" value="CRISPR_associated_Cas2"/>
</dbReference>
<dbReference type="GO" id="GO:0043571">
    <property type="term" value="P:maintenance of CRISPR repeat elements"/>
    <property type="evidence" value="ECO:0007669"/>
    <property type="project" value="UniProtKB-UniRule"/>
</dbReference>
<dbReference type="PANTHER" id="PTHR34405:SF3">
    <property type="entry name" value="CRISPR-ASSOCIATED ENDORIBONUCLEASE CAS2 3"/>
    <property type="match status" value="1"/>
</dbReference>
<dbReference type="GO" id="GO:0016787">
    <property type="term" value="F:hydrolase activity"/>
    <property type="evidence" value="ECO:0007669"/>
    <property type="project" value="UniProtKB-KW"/>
</dbReference>
<dbReference type="GO" id="GO:0051607">
    <property type="term" value="P:defense response to virus"/>
    <property type="evidence" value="ECO:0007669"/>
    <property type="project" value="UniProtKB-UniRule"/>
</dbReference>
<dbReference type="Proteomes" id="UP000005289">
    <property type="component" value="Chromosome"/>
</dbReference>
<dbReference type="HOGENOM" id="CLU_161124_0_0_6"/>
<keyword evidence="8 9" id="KW-0051">Antiviral defense</keyword>
<keyword evidence="3 9" id="KW-0540">Nuclease</keyword>
<dbReference type="PANTHER" id="PTHR34405">
    <property type="entry name" value="CRISPR-ASSOCIATED ENDORIBONUCLEASE CAS2"/>
    <property type="match status" value="1"/>
</dbReference>
<keyword evidence="4 9" id="KW-0479">Metal-binding</keyword>
<evidence type="ECO:0000256" key="3">
    <source>
        <dbReference type="ARBA" id="ARBA00022722"/>
    </source>
</evidence>
<evidence type="ECO:0000256" key="7">
    <source>
        <dbReference type="ARBA" id="ARBA00022842"/>
    </source>
</evidence>
<evidence type="ECO:0000313" key="10">
    <source>
        <dbReference type="EMBL" id="AHE97759.1"/>
    </source>
</evidence>
<dbReference type="CDD" id="cd09725">
    <property type="entry name" value="Cas2_I_II_III"/>
    <property type="match status" value="1"/>
</dbReference>
<dbReference type="RefSeq" id="WP_006748795.1">
    <property type="nucleotide sequence ID" value="NZ_CP007029.1"/>
</dbReference>
<evidence type="ECO:0000313" key="11">
    <source>
        <dbReference type="Proteomes" id="UP000005289"/>
    </source>
</evidence>
<feature type="binding site" evidence="9">
    <location>
        <position position="8"/>
    </location>
    <ligand>
        <name>Mg(2+)</name>
        <dbReference type="ChEBI" id="CHEBI:18420"/>
        <note>catalytic</note>
    </ligand>
</feature>
<reference evidence="10 11" key="1">
    <citation type="submission" date="2013-12" db="EMBL/GenBank/DDBJ databases">
        <authorList>
            <consortium name="DOE Joint Genome Institute"/>
            <person name="Muyzer G."/>
            <person name="Huntemann M."/>
            <person name="Han J."/>
            <person name="Chen A."/>
            <person name="Kyrpides N."/>
            <person name="Mavromatis K."/>
            <person name="Markowitz V."/>
            <person name="Palaniappan K."/>
            <person name="Ivanova N."/>
            <person name="Schaumberg A."/>
            <person name="Pati A."/>
            <person name="Liolios K."/>
            <person name="Nordberg H.P."/>
            <person name="Cantor M.N."/>
            <person name="Hua S.X."/>
            <person name="Woyke T."/>
        </authorList>
    </citation>
    <scope>NUCLEOTIDE SEQUENCE [LARGE SCALE GENOMIC DNA]</scope>
    <source>
        <strain evidence="10 11">ARh 1</strain>
    </source>
</reference>
<dbReference type="EC" id="3.1.-.-" evidence="9"/>
<evidence type="ECO:0000256" key="6">
    <source>
        <dbReference type="ARBA" id="ARBA00022801"/>
    </source>
</evidence>
<dbReference type="AlphaFoldDB" id="W0DGK9"/>
<comment type="function">
    <text evidence="9">CRISPR (clustered regularly interspaced short palindromic repeat), is an adaptive immune system that provides protection against mobile genetic elements (viruses, transposable elements and conjugative plasmids). CRISPR clusters contain sequences complementary to antecedent mobile elements and target invading nucleic acids. CRISPR clusters are transcribed and processed into CRISPR RNA (crRNA). Functions as a ssRNA-specific endoribonuclease. Involved in the integration of spacer DNA into the CRISPR cassette.</text>
</comment>
<organism evidence="10 11">
    <name type="scientific">Thioalkalivibrio paradoxus ARh 1</name>
    <dbReference type="NCBI Taxonomy" id="713585"/>
    <lineage>
        <taxon>Bacteria</taxon>
        <taxon>Pseudomonadati</taxon>
        <taxon>Pseudomonadota</taxon>
        <taxon>Gammaproteobacteria</taxon>
        <taxon>Chromatiales</taxon>
        <taxon>Ectothiorhodospiraceae</taxon>
        <taxon>Thioalkalivibrio</taxon>
    </lineage>
</organism>
<dbReference type="NCBIfam" id="TIGR01573">
    <property type="entry name" value="cas2"/>
    <property type="match status" value="1"/>
</dbReference>
<dbReference type="STRING" id="713585.THITH_05220"/>
<comment type="similarity">
    <text evidence="2 9">Belongs to the CRISPR-associated endoribonuclease Cas2 protein family.</text>
</comment>
<dbReference type="Pfam" id="PF09827">
    <property type="entry name" value="CRISPR_Cas2"/>
    <property type="match status" value="1"/>
</dbReference>
<accession>W0DGK9</accession>
<name>W0DGK9_9GAMM</name>
<gene>
    <name evidence="9" type="primary">cas2</name>
    <name evidence="10" type="ORF">THITH_05220</name>
</gene>
<comment type="cofactor">
    <cofactor evidence="1 9">
        <name>Mg(2+)</name>
        <dbReference type="ChEBI" id="CHEBI:18420"/>
    </cofactor>
</comment>
<sequence>MFILIAYDVQADRTEVYKKFLLRFLTHEQNSVFAGDLTESEYRKLRAGLSRIAIPEDRILQFKARNRHNIQAATLAKNAGNGALEDHALLHHSMNSTIV</sequence>
<dbReference type="EMBL" id="CP007029">
    <property type="protein sequence ID" value="AHE97759.1"/>
    <property type="molecule type" value="Genomic_DNA"/>
</dbReference>
<evidence type="ECO:0000256" key="4">
    <source>
        <dbReference type="ARBA" id="ARBA00022723"/>
    </source>
</evidence>
<keyword evidence="7 9" id="KW-0460">Magnesium</keyword>
<keyword evidence="5 9" id="KW-0255">Endonuclease</keyword>
<evidence type="ECO:0000256" key="8">
    <source>
        <dbReference type="ARBA" id="ARBA00023118"/>
    </source>
</evidence>
<dbReference type="InterPro" id="IPR019199">
    <property type="entry name" value="Virulence_VapD/CRISPR_Cas2"/>
</dbReference>
<keyword evidence="6 9" id="KW-0378">Hydrolase</keyword>
<keyword evidence="11" id="KW-1185">Reference proteome</keyword>
<evidence type="ECO:0000256" key="1">
    <source>
        <dbReference type="ARBA" id="ARBA00001946"/>
    </source>
</evidence>
<dbReference type="GO" id="GO:0004521">
    <property type="term" value="F:RNA endonuclease activity"/>
    <property type="evidence" value="ECO:0007669"/>
    <property type="project" value="InterPro"/>
</dbReference>
<dbReference type="Gene3D" id="3.30.70.240">
    <property type="match status" value="1"/>
</dbReference>
<evidence type="ECO:0000256" key="9">
    <source>
        <dbReference type="HAMAP-Rule" id="MF_01471"/>
    </source>
</evidence>
<protein>
    <recommendedName>
        <fullName evidence="9">CRISPR-associated endoribonuclease Cas2</fullName>
        <ecNumber evidence="9">3.1.-.-</ecNumber>
    </recommendedName>
</protein>
<comment type="subunit">
    <text evidence="9">Homodimer, forms a heterotetramer with a Cas1 homodimer.</text>
</comment>
<dbReference type="HAMAP" id="MF_01471">
    <property type="entry name" value="Cas2"/>
    <property type="match status" value="1"/>
</dbReference>
<dbReference type="GO" id="GO:0046872">
    <property type="term" value="F:metal ion binding"/>
    <property type="evidence" value="ECO:0007669"/>
    <property type="project" value="UniProtKB-UniRule"/>
</dbReference>
<proteinExistence type="inferred from homology"/>